<organism evidence="2 3">
    <name type="scientific">Streptomyces piniterrae</name>
    <dbReference type="NCBI Taxonomy" id="2571125"/>
    <lineage>
        <taxon>Bacteria</taxon>
        <taxon>Bacillati</taxon>
        <taxon>Actinomycetota</taxon>
        <taxon>Actinomycetes</taxon>
        <taxon>Kitasatosporales</taxon>
        <taxon>Streptomycetaceae</taxon>
        <taxon>Streptomyces</taxon>
    </lineage>
</organism>
<proteinExistence type="predicted"/>
<comment type="caution">
    <text evidence="2">The sequence shown here is derived from an EMBL/GenBank/DDBJ whole genome shotgun (WGS) entry which is preliminary data.</text>
</comment>
<gene>
    <name evidence="2" type="ORF">FCH28_24490</name>
</gene>
<keyword evidence="3" id="KW-1185">Reference proteome</keyword>
<evidence type="ECO:0000313" key="2">
    <source>
        <dbReference type="EMBL" id="TJZ49470.1"/>
    </source>
</evidence>
<dbReference type="RefSeq" id="WP_136742287.1">
    <property type="nucleotide sequence ID" value="NZ_SUMB01000009.1"/>
</dbReference>
<feature type="chain" id="PRO_5020596913" description="Secreted protein" evidence="1">
    <location>
        <begin position="28"/>
        <end position="144"/>
    </location>
</feature>
<accession>A0A4U0N706</accession>
<evidence type="ECO:0000256" key="1">
    <source>
        <dbReference type="SAM" id="SignalP"/>
    </source>
</evidence>
<reference evidence="2 3" key="1">
    <citation type="submission" date="2019-04" db="EMBL/GenBank/DDBJ databases">
        <title>Streptomyces piniterrae sp. nov., a heliquinomycin-producing actinomycete isolated from rhizosphere soil of Pinus yunnanensis.</title>
        <authorList>
            <person name="Zhuang X."/>
            <person name="Zhao J."/>
        </authorList>
    </citation>
    <scope>NUCLEOTIDE SEQUENCE [LARGE SCALE GENOMIC DNA]</scope>
    <source>
        <strain evidence="3">jys28</strain>
    </source>
</reference>
<protein>
    <recommendedName>
        <fullName evidence="4">Secreted protein</fullName>
    </recommendedName>
</protein>
<evidence type="ECO:0000313" key="3">
    <source>
        <dbReference type="Proteomes" id="UP000308697"/>
    </source>
</evidence>
<evidence type="ECO:0008006" key="4">
    <source>
        <dbReference type="Google" id="ProtNLM"/>
    </source>
</evidence>
<dbReference type="Proteomes" id="UP000308697">
    <property type="component" value="Unassembled WGS sequence"/>
</dbReference>
<name>A0A4U0N706_9ACTN</name>
<sequence>MSKKKRAAAIVGISGALLLATAPAAWANWTSSINDGGAGFESRRWADGSYSQLWWDNCSVSGSGAFYLNADVQYYEDISFQPDDAYDEKRFSACFENWSTPSMGEWHNLPNGDFYFTITGVSNKSGAAYADVEHVTVDTTAADQ</sequence>
<dbReference type="AlphaFoldDB" id="A0A4U0N706"/>
<keyword evidence="1" id="KW-0732">Signal</keyword>
<dbReference type="OrthoDB" id="4331468at2"/>
<dbReference type="EMBL" id="SUMB01000009">
    <property type="protein sequence ID" value="TJZ49470.1"/>
    <property type="molecule type" value="Genomic_DNA"/>
</dbReference>
<feature type="signal peptide" evidence="1">
    <location>
        <begin position="1"/>
        <end position="27"/>
    </location>
</feature>